<keyword evidence="1" id="KW-0732">Signal</keyword>
<evidence type="ECO:0000256" key="2">
    <source>
        <dbReference type="SAM" id="Phobius"/>
    </source>
</evidence>
<dbReference type="Proteomes" id="UP000278222">
    <property type="component" value="Unassembled WGS sequence"/>
</dbReference>
<evidence type="ECO:0000259" key="3">
    <source>
        <dbReference type="Pfam" id="PF13505"/>
    </source>
</evidence>
<dbReference type="InterPro" id="IPR027385">
    <property type="entry name" value="Beta-barrel_OMP"/>
</dbReference>
<protein>
    <submittedName>
        <fullName evidence="4">Opacity protein-like surface antigen</fullName>
    </submittedName>
</protein>
<gene>
    <name evidence="4" type="ORF">EDC65_1886</name>
</gene>
<keyword evidence="2" id="KW-0472">Membrane</keyword>
<name>A0A3N1MBF5_9PROT</name>
<keyword evidence="5" id="KW-1185">Reference proteome</keyword>
<accession>A0A3N1MBF5</accession>
<reference evidence="4 5" key="1">
    <citation type="submission" date="2018-11" db="EMBL/GenBank/DDBJ databases">
        <title>Genomic Encyclopedia of Type Strains, Phase IV (KMG-IV): sequencing the most valuable type-strain genomes for metagenomic binning, comparative biology and taxonomic classification.</title>
        <authorList>
            <person name="Goeker M."/>
        </authorList>
    </citation>
    <scope>NUCLEOTIDE SEQUENCE [LARGE SCALE GENOMIC DNA]</scope>
    <source>
        <strain evidence="4 5">DSM 5900</strain>
    </source>
</reference>
<organism evidence="4 5">
    <name type="scientific">Stella humosa</name>
    <dbReference type="NCBI Taxonomy" id="94"/>
    <lineage>
        <taxon>Bacteria</taxon>
        <taxon>Pseudomonadati</taxon>
        <taxon>Pseudomonadota</taxon>
        <taxon>Alphaproteobacteria</taxon>
        <taxon>Rhodospirillales</taxon>
        <taxon>Stellaceae</taxon>
        <taxon>Stella</taxon>
    </lineage>
</organism>
<dbReference type="OrthoDB" id="5643626at2"/>
<dbReference type="EMBL" id="RJKX01000013">
    <property type="protein sequence ID" value="ROQ00090.1"/>
    <property type="molecule type" value="Genomic_DNA"/>
</dbReference>
<dbReference type="Gene3D" id="2.40.160.20">
    <property type="match status" value="1"/>
</dbReference>
<dbReference type="AlphaFoldDB" id="A0A3N1MBF5"/>
<keyword evidence="2" id="KW-0812">Transmembrane</keyword>
<evidence type="ECO:0000313" key="5">
    <source>
        <dbReference type="Proteomes" id="UP000278222"/>
    </source>
</evidence>
<proteinExistence type="predicted"/>
<dbReference type="RefSeq" id="WP_123689408.1">
    <property type="nucleotide sequence ID" value="NZ_AP019700.1"/>
</dbReference>
<dbReference type="Pfam" id="PF13505">
    <property type="entry name" value="OMP_b-brl"/>
    <property type="match status" value="1"/>
</dbReference>
<dbReference type="InterPro" id="IPR011250">
    <property type="entry name" value="OMP/PagP_B-barrel"/>
</dbReference>
<evidence type="ECO:0000256" key="1">
    <source>
        <dbReference type="ARBA" id="ARBA00022729"/>
    </source>
</evidence>
<sequence length="277" mass="29086">MHFPRPAGPLRNARQLTIRFAYCASLAAIAVLGLTPLPFLATKVATAEPPGWYGRVDAGFETGTSARFRDWNCGGTDPAAIPLYGCLARASGDFGRSAAFGGGIGYRIDERFRIDLTVGWRPGFGFDGQANFPVAGGQAVDGEVSTLSGMVTGYLDLAPLVALDLGPFQPFVGLGAGVSRNRLDRTTLSFPGISQTVTTPGGTSTGFAWTATAGTGIRLTDALTLEIAYRYTDFGRVDSDRGDATRVRTSGTVSLPIDGTRSDLASHGISIGLRHAF</sequence>
<feature type="transmembrane region" description="Helical" evidence="2">
    <location>
        <begin position="20"/>
        <end position="41"/>
    </location>
</feature>
<dbReference type="SUPFAM" id="SSF56925">
    <property type="entry name" value="OMPA-like"/>
    <property type="match status" value="1"/>
</dbReference>
<comment type="caution">
    <text evidence="4">The sequence shown here is derived from an EMBL/GenBank/DDBJ whole genome shotgun (WGS) entry which is preliminary data.</text>
</comment>
<feature type="domain" description="Outer membrane protein beta-barrel" evidence="3">
    <location>
        <begin position="34"/>
        <end position="243"/>
    </location>
</feature>
<evidence type="ECO:0000313" key="4">
    <source>
        <dbReference type="EMBL" id="ROQ00090.1"/>
    </source>
</evidence>
<keyword evidence="2" id="KW-1133">Transmembrane helix</keyword>